<reference evidence="1" key="1">
    <citation type="submission" date="2024-07" db="EMBL/GenBank/DDBJ databases">
        <authorList>
            <person name="Kim Y.J."/>
            <person name="Jeong J.Y."/>
        </authorList>
    </citation>
    <scope>NUCLEOTIDE SEQUENCE</scope>
    <source>
        <strain evidence="1">GIHE-MW2</strain>
    </source>
</reference>
<dbReference type="EMBL" id="CP159837">
    <property type="protein sequence ID" value="XCM39374.1"/>
    <property type="molecule type" value="Genomic_DNA"/>
</dbReference>
<protein>
    <submittedName>
        <fullName evidence="1">Uncharacterized protein</fullName>
    </submittedName>
</protein>
<dbReference type="RefSeq" id="WP_354636131.1">
    <property type="nucleotide sequence ID" value="NZ_CP159837.1"/>
</dbReference>
<evidence type="ECO:0000313" key="1">
    <source>
        <dbReference type="EMBL" id="XCM39374.1"/>
    </source>
</evidence>
<organism evidence="1">
    <name type="scientific">Planktothricoides raciborskii GIHE-MW2</name>
    <dbReference type="NCBI Taxonomy" id="2792601"/>
    <lineage>
        <taxon>Bacteria</taxon>
        <taxon>Bacillati</taxon>
        <taxon>Cyanobacteriota</taxon>
        <taxon>Cyanophyceae</taxon>
        <taxon>Oscillatoriophycideae</taxon>
        <taxon>Oscillatoriales</taxon>
        <taxon>Oscillatoriaceae</taxon>
        <taxon>Planktothricoides</taxon>
    </lineage>
</organism>
<proteinExistence type="predicted"/>
<dbReference type="AlphaFoldDB" id="A0AAU8JKP2"/>
<sequence length="41" mass="4833">MENSDRLYPLPILISNSDRLYLLPIYIRCQLVVVRLGWNQG</sequence>
<accession>A0AAU8JKP2</accession>
<name>A0AAU8JKP2_9CYAN</name>
<gene>
    <name evidence="1" type="ORF">ABWT76_002297</name>
</gene>